<evidence type="ECO:0000256" key="3">
    <source>
        <dbReference type="ARBA" id="ARBA00022723"/>
    </source>
</evidence>
<sequence>MQPADFYKKLSGQTVQCQLCHHFCLIKNKQTGICRSRKNINGELYSLVYGYPVAINIDPIEKKPLFHFQPGSSTYSLGTLGCNFKCANCQNWDISQAIDLEKSIKKLKYIEPEKIVEEAINNNCSSIAYTYNEPTIFAEYALAIMEAAREKKLKNIWVSNGFMSQQCLDKILPLLDAANIDLKSLTDEFYQKNCQGRLQPVLDNLKTIKKFGVHLEITTLIIPGLADDLAMLKNLANFIVNELGTDVPWHLSRFSSSISWKLKKVPTTSEEIIFEAYDIGKDAGLKYVYVGNIPGDQRENTYCPSCGKLAIRRFGYDLERYDNHGCCPACDKNLDIIE</sequence>
<feature type="binding site" evidence="6">
    <location>
        <position position="89"/>
    </location>
    <ligand>
        <name>[4Fe-4S] cluster</name>
        <dbReference type="ChEBI" id="CHEBI:49883"/>
        <note>4Fe-4S-S-AdoMet</note>
    </ligand>
</feature>
<evidence type="ECO:0000256" key="5">
    <source>
        <dbReference type="ARBA" id="ARBA00023014"/>
    </source>
</evidence>
<dbReference type="CDD" id="cd01335">
    <property type="entry name" value="Radical_SAM"/>
    <property type="match status" value="1"/>
</dbReference>
<feature type="binding site" evidence="6">
    <location>
        <position position="82"/>
    </location>
    <ligand>
        <name>[4Fe-4S] cluster</name>
        <dbReference type="ChEBI" id="CHEBI:49883"/>
        <note>4Fe-4S-S-AdoMet</note>
    </ligand>
</feature>
<dbReference type="GO" id="GO:0003824">
    <property type="term" value="F:catalytic activity"/>
    <property type="evidence" value="ECO:0007669"/>
    <property type="project" value="InterPro"/>
</dbReference>
<dbReference type="AlphaFoldDB" id="A0A2M6WR88"/>
<dbReference type="PROSITE" id="PS51918">
    <property type="entry name" value="RADICAL_SAM"/>
    <property type="match status" value="1"/>
</dbReference>
<evidence type="ECO:0000256" key="4">
    <source>
        <dbReference type="ARBA" id="ARBA00023004"/>
    </source>
</evidence>
<dbReference type="PANTHER" id="PTHR30352">
    <property type="entry name" value="PYRUVATE FORMATE-LYASE-ACTIVATING ENZYME"/>
    <property type="match status" value="1"/>
</dbReference>
<dbReference type="GO" id="GO:0051539">
    <property type="term" value="F:4 iron, 4 sulfur cluster binding"/>
    <property type="evidence" value="ECO:0007669"/>
    <property type="project" value="UniProtKB-KW"/>
</dbReference>
<dbReference type="SFLD" id="SFLDS00029">
    <property type="entry name" value="Radical_SAM"/>
    <property type="match status" value="1"/>
</dbReference>
<dbReference type="GO" id="GO:0046872">
    <property type="term" value="F:metal ion binding"/>
    <property type="evidence" value="ECO:0007669"/>
    <property type="project" value="UniProtKB-KW"/>
</dbReference>
<evidence type="ECO:0000256" key="1">
    <source>
        <dbReference type="ARBA" id="ARBA00022485"/>
    </source>
</evidence>
<dbReference type="InterPro" id="IPR013785">
    <property type="entry name" value="Aldolase_TIM"/>
</dbReference>
<evidence type="ECO:0000313" key="8">
    <source>
        <dbReference type="EMBL" id="PIT95327.1"/>
    </source>
</evidence>
<dbReference type="InterPro" id="IPR016431">
    <property type="entry name" value="Pyrv-formate_lyase-activ_prd"/>
</dbReference>
<organism evidence="8 9">
    <name type="scientific">Candidatus Falkowbacteria bacterium CG10_big_fil_rev_8_21_14_0_10_38_22</name>
    <dbReference type="NCBI Taxonomy" id="1974564"/>
    <lineage>
        <taxon>Bacteria</taxon>
        <taxon>Candidatus Falkowiibacteriota</taxon>
    </lineage>
</organism>
<evidence type="ECO:0000313" key="9">
    <source>
        <dbReference type="Proteomes" id="UP000228964"/>
    </source>
</evidence>
<keyword evidence="3 6" id="KW-0479">Metal-binding</keyword>
<gene>
    <name evidence="8" type="primary">amrS</name>
    <name evidence="8" type="ORF">COT96_01540</name>
</gene>
<keyword evidence="2 6" id="KW-0949">S-adenosyl-L-methionine</keyword>
<dbReference type="Gene3D" id="3.20.20.70">
    <property type="entry name" value="Aldolase class I"/>
    <property type="match status" value="1"/>
</dbReference>
<keyword evidence="5 6" id="KW-0411">Iron-sulfur</keyword>
<evidence type="ECO:0000259" key="7">
    <source>
        <dbReference type="PROSITE" id="PS51918"/>
    </source>
</evidence>
<dbReference type="PANTHER" id="PTHR30352:SF5">
    <property type="entry name" value="PYRUVATE FORMATE-LYASE 1-ACTIVATING ENZYME"/>
    <property type="match status" value="1"/>
</dbReference>
<proteinExistence type="predicted"/>
<dbReference type="InterPro" id="IPR027596">
    <property type="entry name" value="AmmeMemoSam_rS"/>
</dbReference>
<evidence type="ECO:0000256" key="6">
    <source>
        <dbReference type="PIRSR" id="PIRSR004869-50"/>
    </source>
</evidence>
<keyword evidence="1" id="KW-0004">4Fe-4S</keyword>
<dbReference type="InterPro" id="IPR058240">
    <property type="entry name" value="rSAM_sf"/>
</dbReference>
<feature type="binding site" evidence="6">
    <location>
        <position position="86"/>
    </location>
    <ligand>
        <name>[4Fe-4S] cluster</name>
        <dbReference type="ChEBI" id="CHEBI:49883"/>
        <note>4Fe-4S-S-AdoMet</note>
    </ligand>
</feature>
<dbReference type="NCBIfam" id="TIGR04337">
    <property type="entry name" value="AmmeMemoSam_rS"/>
    <property type="match status" value="1"/>
</dbReference>
<dbReference type="Pfam" id="PF04055">
    <property type="entry name" value="Radical_SAM"/>
    <property type="match status" value="1"/>
</dbReference>
<accession>A0A2M6WR88</accession>
<feature type="domain" description="Radical SAM core" evidence="7">
    <location>
        <begin position="67"/>
        <end position="292"/>
    </location>
</feature>
<comment type="caution">
    <text evidence="8">The sequence shown here is derived from an EMBL/GenBank/DDBJ whole genome shotgun (WGS) entry which is preliminary data.</text>
</comment>
<dbReference type="SFLD" id="SFLDG01101">
    <property type="entry name" value="Uncharacterised_Radical_SAM_Su"/>
    <property type="match status" value="1"/>
</dbReference>
<dbReference type="PIRSF" id="PIRSF004869">
    <property type="entry name" value="PflX_prd"/>
    <property type="match status" value="1"/>
</dbReference>
<keyword evidence="4 6" id="KW-0408">Iron</keyword>
<dbReference type="EMBL" id="PFAO01000035">
    <property type="protein sequence ID" value="PIT95327.1"/>
    <property type="molecule type" value="Genomic_DNA"/>
</dbReference>
<name>A0A2M6WR88_9BACT</name>
<dbReference type="InterPro" id="IPR007197">
    <property type="entry name" value="rSAM"/>
</dbReference>
<protein>
    <submittedName>
        <fullName evidence="8">AmmeMemoRadiSam system radical SAM enzyme</fullName>
    </submittedName>
</protein>
<comment type="cofactor">
    <cofactor evidence="6">
        <name>[4Fe-4S] cluster</name>
        <dbReference type="ChEBI" id="CHEBI:49883"/>
    </cofactor>
    <text evidence="6">Binds 1 [4Fe-4S] cluster. The cluster is coordinated with 3 cysteines and an exchangeable S-adenosyl-L-methionine.</text>
</comment>
<dbReference type="SUPFAM" id="SSF102114">
    <property type="entry name" value="Radical SAM enzymes"/>
    <property type="match status" value="1"/>
</dbReference>
<dbReference type="Proteomes" id="UP000228964">
    <property type="component" value="Unassembled WGS sequence"/>
</dbReference>
<evidence type="ECO:0000256" key="2">
    <source>
        <dbReference type="ARBA" id="ARBA00022691"/>
    </source>
</evidence>
<dbReference type="InterPro" id="IPR034457">
    <property type="entry name" value="Organic_radical-activating"/>
</dbReference>
<reference evidence="9" key="1">
    <citation type="submission" date="2017-09" db="EMBL/GenBank/DDBJ databases">
        <title>Depth-based differentiation of microbial function through sediment-hosted aquifers and enrichment of novel symbionts in the deep terrestrial subsurface.</title>
        <authorList>
            <person name="Probst A.J."/>
            <person name="Ladd B."/>
            <person name="Jarett J.K."/>
            <person name="Geller-Mcgrath D.E."/>
            <person name="Sieber C.M.K."/>
            <person name="Emerson J.B."/>
            <person name="Anantharaman K."/>
            <person name="Thomas B.C."/>
            <person name="Malmstrom R."/>
            <person name="Stieglmeier M."/>
            <person name="Klingl A."/>
            <person name="Woyke T."/>
            <person name="Ryan C.M."/>
            <person name="Banfield J.F."/>
        </authorList>
    </citation>
    <scope>NUCLEOTIDE SEQUENCE [LARGE SCALE GENOMIC DNA]</scope>
</reference>